<feature type="compositionally biased region" description="Pro residues" evidence="1">
    <location>
        <begin position="710"/>
        <end position="721"/>
    </location>
</feature>
<evidence type="ECO:0008006" key="4">
    <source>
        <dbReference type="Google" id="ProtNLM"/>
    </source>
</evidence>
<protein>
    <recommendedName>
        <fullName evidence="4">DUF222 domain-containing protein</fullName>
    </recommendedName>
</protein>
<dbReference type="KEGG" id="gcr:GcLGCM259_1025"/>
<name>A0A5B7WSF0_9MICC</name>
<feature type="region of interest" description="Disordered" evidence="1">
    <location>
        <begin position="287"/>
        <end position="493"/>
    </location>
</feature>
<evidence type="ECO:0000313" key="3">
    <source>
        <dbReference type="Proteomes" id="UP000307000"/>
    </source>
</evidence>
<feature type="compositionally biased region" description="Gly residues" evidence="1">
    <location>
        <begin position="333"/>
        <end position="342"/>
    </location>
</feature>
<organism evidence="2 3">
    <name type="scientific">Glutamicibacter creatinolyticus</name>
    <dbReference type="NCBI Taxonomy" id="162496"/>
    <lineage>
        <taxon>Bacteria</taxon>
        <taxon>Bacillati</taxon>
        <taxon>Actinomycetota</taxon>
        <taxon>Actinomycetes</taxon>
        <taxon>Micrococcales</taxon>
        <taxon>Micrococcaceae</taxon>
        <taxon>Glutamicibacter</taxon>
    </lineage>
</organism>
<accession>A0A5B7WSF0</accession>
<reference evidence="2 3" key="1">
    <citation type="submission" date="2018-12" db="EMBL/GenBank/DDBJ databases">
        <title>Complete Genome Sequence of Glutamicibacter creatinolyticus strain LGCM259,isolated from an abscess of a 12-year-old mare in Italy.</title>
        <authorList>
            <person name="Santos R.G."/>
            <person name="Silva A.L."/>
            <person name="Seyffert N."/>
            <person name="Castro T.L.P."/>
            <person name="Attili A.R."/>
            <person name="Rifici C."/>
            <person name="Mazzullo G."/>
            <person name="Brenig B."/>
            <person name="Venanzi F."/>
            <person name="Azevedo V."/>
        </authorList>
    </citation>
    <scope>NUCLEOTIDE SEQUENCE [LARGE SCALE GENOMIC DNA]</scope>
    <source>
        <strain evidence="2 3">LGCM 259</strain>
    </source>
</reference>
<dbReference type="InterPro" id="IPR003615">
    <property type="entry name" value="HNH_nuc"/>
</dbReference>
<feature type="compositionally biased region" description="Low complexity" evidence="1">
    <location>
        <begin position="423"/>
        <end position="446"/>
    </location>
</feature>
<evidence type="ECO:0000256" key="1">
    <source>
        <dbReference type="SAM" id="MobiDB-lite"/>
    </source>
</evidence>
<gene>
    <name evidence="2" type="ORF">GcLGCM259_1025</name>
</gene>
<dbReference type="RefSeq" id="WP_138172986.1">
    <property type="nucleotide sequence ID" value="NZ_CP034412.1"/>
</dbReference>
<proteinExistence type="predicted"/>
<keyword evidence="3" id="KW-1185">Reference proteome</keyword>
<feature type="region of interest" description="Disordered" evidence="1">
    <location>
        <begin position="684"/>
        <end position="753"/>
    </location>
</feature>
<dbReference type="CDD" id="cd00085">
    <property type="entry name" value="HNHc"/>
    <property type="match status" value="1"/>
</dbReference>
<dbReference type="Proteomes" id="UP000307000">
    <property type="component" value="Chromosome"/>
</dbReference>
<feature type="compositionally biased region" description="Low complexity" evidence="1">
    <location>
        <begin position="292"/>
        <end position="307"/>
    </location>
</feature>
<dbReference type="AlphaFoldDB" id="A0A5B7WSF0"/>
<evidence type="ECO:0000313" key="2">
    <source>
        <dbReference type="EMBL" id="QCY46772.1"/>
    </source>
</evidence>
<dbReference type="EMBL" id="CP034412">
    <property type="protein sequence ID" value="QCY46772.1"/>
    <property type="molecule type" value="Genomic_DNA"/>
</dbReference>
<sequence length="753" mass="79171">MNQVSLATALEVVRHRVRHNGAALEGTVLREIQELCTGLFTDLAGLVGATHRAPVALGGASWVEEHYRAVIRAQLAAIAALEATGAHRLEVGEYDRLRQDPAGTQGPVLYATGRPVYKDTTALLESWVGINYFEARTRVEDTHRVQARRNSAGQGAGPRFERLAGLFKDPGRDPRPVRDAARRLEALEPSTVGQELSGVLPGVAARAGDGRLLEEHATEILVEHDPVTAAKRLTGLCTGYRKANESVAKPEVGIFRRATVLGVDQYLIRVEGVDAELLRSAIAQADNPRTQAGAAARSLSRSGRPGPQDNTQASPQDNTQASPQDSTLSGETTGPGRGGDQGCAGEESGQVPAWLVTDQPPPPWAIDPDTEPGVADTESGNAAEAVPAVDSDVGSGAAGSGTVSPHDSGLAPGTAADQPPMTGPERAGAAADRPGAGAGRGTACPASTPAPQGFTQPLAEQDEADPDPTGTGAAQQDSAEGPGPDRVEGVEAAVPRRRLQALLDLMRARVTGAGALKTITPQVVVYMQLQDLMDLAEGHGITSRGVTAHGVELDAGQLRQALSRARIIPVVLGGDSQVLDVGRARRDFNVPMCTGLQARDRGCIMPGCTYPPEMCEAHHWKNGGWAGGCGTSVGEGGLLCPREHDDYHAGKFKIVDVNGLPHVVLPKHLDPSQTPRRNRYWFASWEDPSKPGQQAARQKPPEQKPAPGQTNPPKPDGPPPDATKRRSRRRRSRTGPGPGQDPPAATPPKAADS</sequence>
<feature type="compositionally biased region" description="Low complexity" evidence="1">
    <location>
        <begin position="388"/>
        <end position="404"/>
    </location>
</feature>
<feature type="compositionally biased region" description="Polar residues" evidence="1">
    <location>
        <begin position="308"/>
        <end position="332"/>
    </location>
</feature>